<evidence type="ECO:0000313" key="2">
    <source>
        <dbReference type="Proteomes" id="UP001239994"/>
    </source>
</evidence>
<dbReference type="Proteomes" id="UP001239994">
    <property type="component" value="Unassembled WGS sequence"/>
</dbReference>
<keyword evidence="2" id="KW-1185">Reference proteome</keyword>
<comment type="caution">
    <text evidence="1">The sequence shown here is derived from an EMBL/GenBank/DDBJ whole genome shotgun (WGS) entry which is preliminary data.</text>
</comment>
<organism evidence="1 2">
    <name type="scientific">Electrophorus voltai</name>
    <dbReference type="NCBI Taxonomy" id="2609070"/>
    <lineage>
        <taxon>Eukaryota</taxon>
        <taxon>Metazoa</taxon>
        <taxon>Chordata</taxon>
        <taxon>Craniata</taxon>
        <taxon>Vertebrata</taxon>
        <taxon>Euteleostomi</taxon>
        <taxon>Actinopterygii</taxon>
        <taxon>Neopterygii</taxon>
        <taxon>Teleostei</taxon>
        <taxon>Ostariophysi</taxon>
        <taxon>Gymnotiformes</taxon>
        <taxon>Gymnotoidei</taxon>
        <taxon>Gymnotidae</taxon>
        <taxon>Electrophorus</taxon>
    </lineage>
</organism>
<dbReference type="EMBL" id="JAROKS010000016">
    <property type="protein sequence ID" value="KAK1794694.1"/>
    <property type="molecule type" value="Genomic_DNA"/>
</dbReference>
<dbReference type="AlphaFoldDB" id="A0AAD8ZAK3"/>
<evidence type="ECO:0000313" key="1">
    <source>
        <dbReference type="EMBL" id="KAK1794694.1"/>
    </source>
</evidence>
<gene>
    <name evidence="1" type="ORF">P4O66_001268</name>
</gene>
<protein>
    <submittedName>
        <fullName evidence="1">Uncharacterized protein</fullName>
    </submittedName>
</protein>
<accession>A0AAD8ZAK3</accession>
<proteinExistence type="predicted"/>
<sequence>MRQRRRQEETGVSFEGSGLESVCALSAITVGLCTNGQLEAELREVKNRFQSRELSVKQNFMYFAPKESVSSRGLTYKSKEKRFVK</sequence>
<reference evidence="1" key="1">
    <citation type="submission" date="2023-03" db="EMBL/GenBank/DDBJ databases">
        <title>Electrophorus voltai genome.</title>
        <authorList>
            <person name="Bian C."/>
        </authorList>
    </citation>
    <scope>NUCLEOTIDE SEQUENCE</scope>
    <source>
        <strain evidence="1">CB-2022</strain>
        <tissue evidence="1">Muscle</tissue>
    </source>
</reference>
<name>A0AAD8ZAK3_9TELE</name>